<proteinExistence type="predicted"/>
<accession>A0ABP7V5D4</accession>
<evidence type="ECO:0000256" key="1">
    <source>
        <dbReference type="SAM" id="MobiDB-lite"/>
    </source>
</evidence>
<sequence length="105" mass="11231">MDGLGIAAGHAPVVGQSSGRVSGCLTARVTSPAARGSRRAATLRVARRRTARPWLGWPGRAVRPSLAFRRHPSSETTPGRWANSGDPGASPDTDWEVRLWISMTD</sequence>
<gene>
    <name evidence="2" type="ORF">GCM10022214_08500</name>
</gene>
<dbReference type="EMBL" id="BAAAZG010000001">
    <property type="protein sequence ID" value="GAA4058515.1"/>
    <property type="molecule type" value="Genomic_DNA"/>
</dbReference>
<name>A0ABP7V5D4_9ACTN</name>
<keyword evidence="3" id="KW-1185">Reference proteome</keyword>
<organism evidence="2 3">
    <name type="scientific">Actinomadura miaoliensis</name>
    <dbReference type="NCBI Taxonomy" id="430685"/>
    <lineage>
        <taxon>Bacteria</taxon>
        <taxon>Bacillati</taxon>
        <taxon>Actinomycetota</taxon>
        <taxon>Actinomycetes</taxon>
        <taxon>Streptosporangiales</taxon>
        <taxon>Thermomonosporaceae</taxon>
        <taxon>Actinomadura</taxon>
    </lineage>
</organism>
<evidence type="ECO:0000313" key="2">
    <source>
        <dbReference type="EMBL" id="GAA4058515.1"/>
    </source>
</evidence>
<dbReference type="Proteomes" id="UP001500683">
    <property type="component" value="Unassembled WGS sequence"/>
</dbReference>
<reference evidence="3" key="1">
    <citation type="journal article" date="2019" name="Int. J. Syst. Evol. Microbiol.">
        <title>The Global Catalogue of Microorganisms (GCM) 10K type strain sequencing project: providing services to taxonomists for standard genome sequencing and annotation.</title>
        <authorList>
            <consortium name="The Broad Institute Genomics Platform"/>
            <consortium name="The Broad Institute Genome Sequencing Center for Infectious Disease"/>
            <person name="Wu L."/>
            <person name="Ma J."/>
        </authorList>
    </citation>
    <scope>NUCLEOTIDE SEQUENCE [LARGE SCALE GENOMIC DNA]</scope>
    <source>
        <strain evidence="3">JCM 16702</strain>
    </source>
</reference>
<protein>
    <submittedName>
        <fullName evidence="2">Uncharacterized protein</fullName>
    </submittedName>
</protein>
<evidence type="ECO:0000313" key="3">
    <source>
        <dbReference type="Proteomes" id="UP001500683"/>
    </source>
</evidence>
<feature type="region of interest" description="Disordered" evidence="1">
    <location>
        <begin position="65"/>
        <end position="96"/>
    </location>
</feature>
<comment type="caution">
    <text evidence="2">The sequence shown here is derived from an EMBL/GenBank/DDBJ whole genome shotgun (WGS) entry which is preliminary data.</text>
</comment>